<accession>A0A9Q3CQ58</accession>
<comment type="caution">
    <text evidence="1">The sequence shown here is derived from an EMBL/GenBank/DDBJ whole genome shotgun (WGS) entry which is preliminary data.</text>
</comment>
<protein>
    <submittedName>
        <fullName evidence="1">Uncharacterized protein</fullName>
    </submittedName>
</protein>
<sequence length="131" mass="15088">MTIIYKNVKSHTNADGLRRWPLDNFKSNSAYDTEVAAKIPICFMDMDRRKNIIFSEWPPISGTPESGNTESKGTETPIFEISYSEVHNEFSSTVINRYAKHKQCGILLQLVQQKHRSPELESQLEEPWLSN</sequence>
<dbReference type="Proteomes" id="UP000765509">
    <property type="component" value="Unassembled WGS sequence"/>
</dbReference>
<dbReference type="EMBL" id="AVOT02008874">
    <property type="protein sequence ID" value="MBW0486913.1"/>
    <property type="molecule type" value="Genomic_DNA"/>
</dbReference>
<proteinExistence type="predicted"/>
<gene>
    <name evidence="1" type="ORF">O181_026628</name>
</gene>
<reference evidence="1" key="1">
    <citation type="submission" date="2021-03" db="EMBL/GenBank/DDBJ databases">
        <title>Draft genome sequence of rust myrtle Austropuccinia psidii MF-1, a brazilian biotype.</title>
        <authorList>
            <person name="Quecine M.C."/>
            <person name="Pachon D.M.R."/>
            <person name="Bonatelli M.L."/>
            <person name="Correr F.H."/>
            <person name="Franceschini L.M."/>
            <person name="Leite T.F."/>
            <person name="Margarido G.R.A."/>
            <person name="Almeida C.A."/>
            <person name="Ferrarezi J.A."/>
            <person name="Labate C.A."/>
        </authorList>
    </citation>
    <scope>NUCLEOTIDE SEQUENCE</scope>
    <source>
        <strain evidence="1">MF-1</strain>
    </source>
</reference>
<dbReference type="OrthoDB" id="420169at2759"/>
<evidence type="ECO:0000313" key="1">
    <source>
        <dbReference type="EMBL" id="MBW0486913.1"/>
    </source>
</evidence>
<organism evidence="1 2">
    <name type="scientific">Austropuccinia psidii MF-1</name>
    <dbReference type="NCBI Taxonomy" id="1389203"/>
    <lineage>
        <taxon>Eukaryota</taxon>
        <taxon>Fungi</taxon>
        <taxon>Dikarya</taxon>
        <taxon>Basidiomycota</taxon>
        <taxon>Pucciniomycotina</taxon>
        <taxon>Pucciniomycetes</taxon>
        <taxon>Pucciniales</taxon>
        <taxon>Sphaerophragmiaceae</taxon>
        <taxon>Austropuccinia</taxon>
    </lineage>
</organism>
<keyword evidence="2" id="KW-1185">Reference proteome</keyword>
<evidence type="ECO:0000313" key="2">
    <source>
        <dbReference type="Proteomes" id="UP000765509"/>
    </source>
</evidence>
<name>A0A9Q3CQ58_9BASI</name>
<dbReference type="AlphaFoldDB" id="A0A9Q3CQ58"/>